<evidence type="ECO:0000313" key="3">
    <source>
        <dbReference type="Proteomes" id="UP000199481"/>
    </source>
</evidence>
<dbReference type="Proteomes" id="UP000199481">
    <property type="component" value="Unassembled WGS sequence"/>
</dbReference>
<name>A0A1H1B9H1_9LACT</name>
<gene>
    <name evidence="2" type="ORF">SAMN04487752_2489</name>
</gene>
<protein>
    <recommendedName>
        <fullName evidence="4">DUF4044 domain-containing protein</fullName>
    </recommendedName>
</protein>
<keyword evidence="3" id="KW-1185">Reference proteome</keyword>
<accession>A0A1H1B9H1</accession>
<dbReference type="OrthoDB" id="2167602at2"/>
<dbReference type="Pfam" id="PF13253">
    <property type="entry name" value="DUF4044"/>
    <property type="match status" value="1"/>
</dbReference>
<dbReference type="EMBL" id="FNJW01000008">
    <property type="protein sequence ID" value="SDQ48628.1"/>
    <property type="molecule type" value="Genomic_DNA"/>
</dbReference>
<dbReference type="AlphaFoldDB" id="A0A1H1B9H1"/>
<reference evidence="3" key="1">
    <citation type="submission" date="2016-10" db="EMBL/GenBank/DDBJ databases">
        <authorList>
            <person name="Varghese N."/>
            <person name="Submissions S."/>
        </authorList>
    </citation>
    <scope>NUCLEOTIDE SEQUENCE [LARGE SCALE GENOMIC DNA]</scope>
    <source>
        <strain evidence="3">MPL-11</strain>
    </source>
</reference>
<feature type="transmembrane region" description="Helical" evidence="1">
    <location>
        <begin position="20"/>
        <end position="40"/>
    </location>
</feature>
<keyword evidence="1" id="KW-0472">Membrane</keyword>
<proteinExistence type="predicted"/>
<evidence type="ECO:0000256" key="1">
    <source>
        <dbReference type="SAM" id="Phobius"/>
    </source>
</evidence>
<sequence length="43" mass="4815">MATKNKKSVSKTQRFTKVFVWIMLIAMLAAGFIPVLAKLITMS</sequence>
<dbReference type="RefSeq" id="WP_081896484.1">
    <property type="nucleotide sequence ID" value="NZ_CP084916.1"/>
</dbReference>
<dbReference type="InterPro" id="IPR025270">
    <property type="entry name" value="DUF4044"/>
</dbReference>
<keyword evidence="1" id="KW-0812">Transmembrane</keyword>
<organism evidence="2 3">
    <name type="scientific">Carnobacterium viridans</name>
    <dbReference type="NCBI Taxonomy" id="174587"/>
    <lineage>
        <taxon>Bacteria</taxon>
        <taxon>Bacillati</taxon>
        <taxon>Bacillota</taxon>
        <taxon>Bacilli</taxon>
        <taxon>Lactobacillales</taxon>
        <taxon>Carnobacteriaceae</taxon>
        <taxon>Carnobacterium</taxon>
    </lineage>
</organism>
<evidence type="ECO:0008006" key="4">
    <source>
        <dbReference type="Google" id="ProtNLM"/>
    </source>
</evidence>
<evidence type="ECO:0000313" key="2">
    <source>
        <dbReference type="EMBL" id="SDQ48628.1"/>
    </source>
</evidence>
<keyword evidence="1" id="KW-1133">Transmembrane helix</keyword>